<dbReference type="Proteomes" id="UP000594014">
    <property type="component" value="Chromosome"/>
</dbReference>
<organism evidence="1 2">
    <name type="scientific">Anoxybacterium hadale</name>
    <dbReference type="NCBI Taxonomy" id="3408580"/>
    <lineage>
        <taxon>Bacteria</taxon>
        <taxon>Bacillati</taxon>
        <taxon>Bacillota</taxon>
        <taxon>Clostridia</taxon>
        <taxon>Peptostreptococcales</taxon>
        <taxon>Anaerovoracaceae</taxon>
        <taxon>Anoxybacterium</taxon>
    </lineage>
</organism>
<evidence type="ECO:0000313" key="2">
    <source>
        <dbReference type="Proteomes" id="UP000594014"/>
    </source>
</evidence>
<reference evidence="1" key="1">
    <citation type="submission" date="2019-08" db="EMBL/GenBank/DDBJ databases">
        <title>Genome sequence of Clostridiales bacterium MT110.</title>
        <authorList>
            <person name="Cao J."/>
        </authorList>
    </citation>
    <scope>NUCLEOTIDE SEQUENCE</scope>
    <source>
        <strain evidence="1">MT110</strain>
    </source>
</reference>
<keyword evidence="2" id="KW-1185">Reference proteome</keyword>
<gene>
    <name evidence="1" type="ORF">FRZ06_01735</name>
</gene>
<name>A0ACD1A6Z7_9FIRM</name>
<accession>A0ACD1A6Z7</accession>
<proteinExistence type="predicted"/>
<protein>
    <submittedName>
        <fullName evidence="1">GntR family transcriptional regulator</fullName>
    </submittedName>
</protein>
<sequence length="231" mass="26893">MAGEEAVKRQKKKNSLFRKDICDYIKESILSGELKPGDRIVETRCAKELGISQASVREAIRELELIGLVENIPFQGCYVRAHTIQDVRDSYRVRISLETLGIKEAAESITERQLREIYEVMKEMEEAARRQEFDLYIKLDALFHQKIIEVPQNKLLLRLWNQCHIREWTHIATKKLSEKGLHRLALRHESIYSALAEQNAEKAMQAVTSHLEELIVDMEEMENGYVRKQSV</sequence>
<evidence type="ECO:0000313" key="1">
    <source>
        <dbReference type="EMBL" id="QOX62159.1"/>
    </source>
</evidence>
<dbReference type="EMBL" id="CP042469">
    <property type="protein sequence ID" value="QOX62159.1"/>
    <property type="molecule type" value="Genomic_DNA"/>
</dbReference>